<dbReference type="Gene3D" id="3.10.180.10">
    <property type="entry name" value="2,3-Dihydroxybiphenyl 1,2-Dioxygenase, domain 1"/>
    <property type="match status" value="1"/>
</dbReference>
<organism evidence="1 2">
    <name type="scientific">Ditylenchus dipsaci</name>
    <dbReference type="NCBI Taxonomy" id="166011"/>
    <lineage>
        <taxon>Eukaryota</taxon>
        <taxon>Metazoa</taxon>
        <taxon>Ecdysozoa</taxon>
        <taxon>Nematoda</taxon>
        <taxon>Chromadorea</taxon>
        <taxon>Rhabditida</taxon>
        <taxon>Tylenchina</taxon>
        <taxon>Tylenchomorpha</taxon>
        <taxon>Sphaerularioidea</taxon>
        <taxon>Anguinidae</taxon>
        <taxon>Anguininae</taxon>
        <taxon>Ditylenchus</taxon>
    </lineage>
</organism>
<reference evidence="2" key="1">
    <citation type="submission" date="2022-11" db="UniProtKB">
        <authorList>
            <consortium name="WormBaseParasite"/>
        </authorList>
    </citation>
    <scope>IDENTIFICATION</scope>
</reference>
<dbReference type="AlphaFoldDB" id="A0A915CTE3"/>
<protein>
    <submittedName>
        <fullName evidence="2">Lactoylglutathione lyase</fullName>
    </submittedName>
</protein>
<dbReference type="WBParaSite" id="jg12029">
    <property type="protein sequence ID" value="jg12029"/>
    <property type="gene ID" value="jg12029"/>
</dbReference>
<sequence>MCTNRAPPPLQTNEKLAALFRMRSKLVCEVQLSAQEFVEKPDDGSMKGLAFIKDPDGYGIEIFNPKNV</sequence>
<evidence type="ECO:0000313" key="1">
    <source>
        <dbReference type="Proteomes" id="UP000887574"/>
    </source>
</evidence>
<evidence type="ECO:0000313" key="2">
    <source>
        <dbReference type="WBParaSite" id="jg12029"/>
    </source>
</evidence>
<accession>A0A915CTE3</accession>
<dbReference type="PANTHER" id="PTHR10374">
    <property type="entry name" value="LACTOYLGLUTATHIONE LYASE GLYOXALASE I"/>
    <property type="match status" value="1"/>
</dbReference>
<dbReference type="InterPro" id="IPR029068">
    <property type="entry name" value="Glyas_Bleomycin-R_OHBP_Dase"/>
</dbReference>
<name>A0A915CTE3_9BILA</name>
<keyword evidence="1" id="KW-1185">Reference proteome</keyword>
<proteinExistence type="predicted"/>
<dbReference type="PANTHER" id="PTHR10374:SF30">
    <property type="entry name" value="LACTOYLGLUTATHIONE LYASE"/>
    <property type="match status" value="1"/>
</dbReference>
<dbReference type="Proteomes" id="UP000887574">
    <property type="component" value="Unplaced"/>
</dbReference>